<dbReference type="GO" id="GO:0017108">
    <property type="term" value="F:5'-flap endonuclease activity"/>
    <property type="evidence" value="ECO:0007669"/>
    <property type="project" value="InterPro"/>
</dbReference>
<dbReference type="SUPFAM" id="SSF88723">
    <property type="entry name" value="PIN domain-like"/>
    <property type="match status" value="1"/>
</dbReference>
<dbReference type="GO" id="GO:0008409">
    <property type="term" value="F:5'-3' exonuclease activity"/>
    <property type="evidence" value="ECO:0007669"/>
    <property type="project" value="InterPro"/>
</dbReference>
<gene>
    <name evidence="5" type="ORF">I8E28_09065</name>
</gene>
<proteinExistence type="predicted"/>
<dbReference type="EMBL" id="JAEDAO010000001">
    <property type="protein sequence ID" value="MBK0392741.1"/>
    <property type="molecule type" value="Genomic_DNA"/>
</dbReference>
<dbReference type="SUPFAM" id="SSF47807">
    <property type="entry name" value="5' to 3' exonuclease, C-terminal subdomain"/>
    <property type="match status" value="1"/>
</dbReference>
<evidence type="ECO:0000313" key="5">
    <source>
        <dbReference type="EMBL" id="MBK0392741.1"/>
    </source>
</evidence>
<keyword evidence="3" id="KW-0238">DNA-binding</keyword>
<dbReference type="GO" id="GO:0033567">
    <property type="term" value="P:DNA replication, Okazaki fragment processing"/>
    <property type="evidence" value="ECO:0007669"/>
    <property type="project" value="InterPro"/>
</dbReference>
<dbReference type="Proteomes" id="UP000617041">
    <property type="component" value="Unassembled WGS sequence"/>
</dbReference>
<dbReference type="GO" id="GO:0003677">
    <property type="term" value="F:DNA binding"/>
    <property type="evidence" value="ECO:0007669"/>
    <property type="project" value="UniProtKB-KW"/>
</dbReference>
<keyword evidence="6" id="KW-1185">Reference proteome</keyword>
<evidence type="ECO:0000256" key="3">
    <source>
        <dbReference type="ARBA" id="ARBA00023125"/>
    </source>
</evidence>
<dbReference type="CDD" id="cd09898">
    <property type="entry name" value="H3TH_53EXO"/>
    <property type="match status" value="1"/>
</dbReference>
<dbReference type="Gene3D" id="1.10.150.20">
    <property type="entry name" value="5' to 3' exonuclease, C-terminal subdomain"/>
    <property type="match status" value="1"/>
</dbReference>
<dbReference type="InterPro" id="IPR038969">
    <property type="entry name" value="FEN"/>
</dbReference>
<dbReference type="InterPro" id="IPR029060">
    <property type="entry name" value="PIN-like_dom_sf"/>
</dbReference>
<dbReference type="Gene3D" id="3.40.50.1010">
    <property type="entry name" value="5'-nuclease"/>
    <property type="match status" value="1"/>
</dbReference>
<dbReference type="InterPro" id="IPR008918">
    <property type="entry name" value="HhH2"/>
</dbReference>
<dbReference type="InterPro" id="IPR020045">
    <property type="entry name" value="DNA_polI_H3TH"/>
</dbReference>
<evidence type="ECO:0000259" key="4">
    <source>
        <dbReference type="SMART" id="SM00475"/>
    </source>
</evidence>
<evidence type="ECO:0000256" key="1">
    <source>
        <dbReference type="ARBA" id="ARBA00022722"/>
    </source>
</evidence>
<dbReference type="AlphaFoldDB" id="A0A934URD1"/>
<comment type="caution">
    <text evidence="5">The sequence shown here is derived from an EMBL/GenBank/DDBJ whole genome shotgun (WGS) entry which is preliminary data.</text>
</comment>
<sequence>MAALAAQGVAPGVVVDLVDGTYELFRQFHGLRRFTDWKKRPLAAAAGVLGGVLQLLENRATHVGVATDHVIESFRNLLWPGYKTGEGIDPALWAQFHPLEEGLAAMGVVAWPMVDLEADDALASAARVADADPAVQRVLIWTPDKDLAQCVRADRVVQVDRRAEQVRTAKDVRAKFGVDPALIPDYLALVGDTADGYPGISGIGAVSAARLLNRHGPIESFPDDVLGASREEALLFKRLATLVDDAPVLRNVDQLRWRGPTPAFAAWAESAGAPQLVQRALEAQAAVAAR</sequence>
<dbReference type="PANTHER" id="PTHR42646:SF2">
    <property type="entry name" value="5'-3' EXONUCLEASE FAMILY PROTEIN"/>
    <property type="match status" value="1"/>
</dbReference>
<dbReference type="Pfam" id="PF01367">
    <property type="entry name" value="5_3_exonuc"/>
    <property type="match status" value="1"/>
</dbReference>
<keyword evidence="1" id="KW-0540">Nuclease</keyword>
<name>A0A934URD1_9BURK</name>
<dbReference type="InterPro" id="IPR002421">
    <property type="entry name" value="5-3_exonuclease"/>
</dbReference>
<reference evidence="5" key="1">
    <citation type="submission" date="2020-12" db="EMBL/GenBank/DDBJ databases">
        <title>Ramlibacter sp. nov., isolated from a freshwater alga, Cryptomonas.</title>
        <authorList>
            <person name="Kim H.M."/>
            <person name="Jeon C.O."/>
        </authorList>
    </citation>
    <scope>NUCLEOTIDE SEQUENCE</scope>
    <source>
        <strain evidence="5">CrO1</strain>
    </source>
</reference>
<evidence type="ECO:0000313" key="6">
    <source>
        <dbReference type="Proteomes" id="UP000617041"/>
    </source>
</evidence>
<feature type="domain" description="5'-3' exonuclease" evidence="4">
    <location>
        <begin position="10"/>
        <end position="258"/>
    </location>
</feature>
<protein>
    <recommendedName>
        <fullName evidence="4">5'-3' exonuclease domain-containing protein</fullName>
    </recommendedName>
</protein>
<dbReference type="PANTHER" id="PTHR42646">
    <property type="entry name" value="FLAP ENDONUCLEASE XNI"/>
    <property type="match status" value="1"/>
</dbReference>
<accession>A0A934URD1</accession>
<dbReference type="RefSeq" id="WP_200787657.1">
    <property type="nucleotide sequence ID" value="NZ_JAEDAO010000001.1"/>
</dbReference>
<dbReference type="InterPro" id="IPR036279">
    <property type="entry name" value="5-3_exonuclease_C_sf"/>
</dbReference>
<evidence type="ECO:0000256" key="2">
    <source>
        <dbReference type="ARBA" id="ARBA00022801"/>
    </source>
</evidence>
<dbReference type="SMART" id="SM00279">
    <property type="entry name" value="HhH2"/>
    <property type="match status" value="1"/>
</dbReference>
<dbReference type="Pfam" id="PF02739">
    <property type="entry name" value="5_3_exonuc_N"/>
    <property type="match status" value="1"/>
</dbReference>
<dbReference type="CDD" id="cd09859">
    <property type="entry name" value="PIN_53EXO"/>
    <property type="match status" value="1"/>
</dbReference>
<dbReference type="InterPro" id="IPR020046">
    <property type="entry name" value="5-3_exonucl_a-hlix_arch_N"/>
</dbReference>
<organism evidence="5 6">
    <name type="scientific">Ramlibacter algicola</name>
    <dbReference type="NCBI Taxonomy" id="2795217"/>
    <lineage>
        <taxon>Bacteria</taxon>
        <taxon>Pseudomonadati</taxon>
        <taxon>Pseudomonadota</taxon>
        <taxon>Betaproteobacteria</taxon>
        <taxon>Burkholderiales</taxon>
        <taxon>Comamonadaceae</taxon>
        <taxon>Ramlibacter</taxon>
    </lineage>
</organism>
<dbReference type="SMART" id="SM00475">
    <property type="entry name" value="53EXOc"/>
    <property type="match status" value="1"/>
</dbReference>
<keyword evidence="2" id="KW-0378">Hydrolase</keyword>